<dbReference type="InterPro" id="IPR016155">
    <property type="entry name" value="Mopterin_synth/thiamin_S_b"/>
</dbReference>
<evidence type="ECO:0000256" key="2">
    <source>
        <dbReference type="ARBA" id="ARBA00022499"/>
    </source>
</evidence>
<evidence type="ECO:0000256" key="3">
    <source>
        <dbReference type="ARBA" id="ARBA00022694"/>
    </source>
</evidence>
<dbReference type="GO" id="GO:0034227">
    <property type="term" value="P:tRNA thio-modification"/>
    <property type="evidence" value="ECO:0007669"/>
    <property type="project" value="InterPro"/>
</dbReference>
<keyword evidence="2" id="KW-1017">Isopeptide bond</keyword>
<protein>
    <recommendedName>
        <fullName evidence="5">Ubiquitin-related modifier 1</fullName>
    </recommendedName>
</protein>
<organism evidence="6 7">
    <name type="scientific">Nosema bombycis (strain CQ1 / CVCC 102059)</name>
    <name type="common">Microsporidian parasite</name>
    <name type="synonym">Pebrine of silkworm</name>
    <dbReference type="NCBI Taxonomy" id="578461"/>
    <lineage>
        <taxon>Eukaryota</taxon>
        <taxon>Fungi</taxon>
        <taxon>Fungi incertae sedis</taxon>
        <taxon>Microsporidia</taxon>
        <taxon>Nosematidae</taxon>
        <taxon>Nosema</taxon>
    </lineage>
</organism>
<dbReference type="Gene3D" id="3.10.20.30">
    <property type="match status" value="1"/>
</dbReference>
<dbReference type="HOGENOM" id="CLU_148208_1_0_1"/>
<keyword evidence="3 5" id="KW-0819">tRNA processing</keyword>
<dbReference type="Pfam" id="PF09138">
    <property type="entry name" value="Urm1"/>
    <property type="match status" value="1"/>
</dbReference>
<keyword evidence="1 5" id="KW-0963">Cytoplasm</keyword>
<name>R0LZR2_NOSB1</name>
<comment type="pathway">
    <text evidence="5">tRNA modification; 5-methoxycarbonylmethyl-2-thiouridine-tRNA biosynthesis.</text>
</comment>
<dbReference type="GO" id="GO:0005737">
    <property type="term" value="C:cytoplasm"/>
    <property type="evidence" value="ECO:0007669"/>
    <property type="project" value="UniProtKB-SubCell"/>
</dbReference>
<sequence length="89" mass="10120">MLVKFSGASNEELNRTPLVLPNSFKKIKDLFKFLSREHPETRESFLEVDGRVKDGTLVIVDDQDWELLGSEEYELKGEDIILISSLHGG</sequence>
<dbReference type="SUPFAM" id="SSF54285">
    <property type="entry name" value="MoaD/ThiS"/>
    <property type="match status" value="1"/>
</dbReference>
<gene>
    <name evidence="6" type="ORF">NBO_1322gi001</name>
</gene>
<evidence type="ECO:0000313" key="6">
    <source>
        <dbReference type="EMBL" id="EOB11274.1"/>
    </source>
</evidence>
<evidence type="ECO:0000256" key="1">
    <source>
        <dbReference type="ARBA" id="ARBA00022490"/>
    </source>
</evidence>
<dbReference type="STRING" id="578461.R0LZR2"/>
<dbReference type="EMBL" id="KB910229">
    <property type="protein sequence ID" value="EOB11274.1"/>
    <property type="molecule type" value="Genomic_DNA"/>
</dbReference>
<reference evidence="6 7" key="1">
    <citation type="journal article" date="2013" name="BMC Genomics">
        <title>Comparative genomics of parasitic silkworm microsporidia reveal an association between genome expansion and host adaptation.</title>
        <authorList>
            <person name="Pan G."/>
            <person name="Xu J."/>
            <person name="Li T."/>
            <person name="Xia Q."/>
            <person name="Liu S.L."/>
            <person name="Zhang G."/>
            <person name="Li S."/>
            <person name="Li C."/>
            <person name="Liu H."/>
            <person name="Yang L."/>
            <person name="Liu T."/>
            <person name="Zhang X."/>
            <person name="Wu Z."/>
            <person name="Fan W."/>
            <person name="Dang X."/>
            <person name="Xiang H."/>
            <person name="Tao M."/>
            <person name="Li Y."/>
            <person name="Hu J."/>
            <person name="Li Z."/>
            <person name="Lin L."/>
            <person name="Luo J."/>
            <person name="Geng L."/>
            <person name="Wang L."/>
            <person name="Long M."/>
            <person name="Wan Y."/>
            <person name="He N."/>
            <person name="Zhang Z."/>
            <person name="Lu C."/>
            <person name="Keeling P.J."/>
            <person name="Wang J."/>
            <person name="Xiang Z."/>
            <person name="Zhou Z."/>
        </authorList>
    </citation>
    <scope>NUCLEOTIDE SEQUENCE [LARGE SCALE GENOMIC DNA]</scope>
    <source>
        <strain evidence="7">CQ1 / CVCC 102059</strain>
    </source>
</reference>
<dbReference type="UniPathway" id="UPA00988"/>
<comment type="subcellular location">
    <subcellularLocation>
        <location evidence="5">Cytoplasm</location>
    </subcellularLocation>
</comment>
<dbReference type="InterPro" id="IPR015221">
    <property type="entry name" value="Urm1"/>
</dbReference>
<dbReference type="Proteomes" id="UP000016927">
    <property type="component" value="Unassembled WGS sequence"/>
</dbReference>
<comment type="similarity">
    <text evidence="5">Belongs to the URM1 family.</text>
</comment>
<evidence type="ECO:0000256" key="5">
    <source>
        <dbReference type="RuleBase" id="RU361182"/>
    </source>
</evidence>
<dbReference type="AlphaFoldDB" id="R0LZR2"/>
<evidence type="ECO:0000313" key="7">
    <source>
        <dbReference type="Proteomes" id="UP000016927"/>
    </source>
</evidence>
<proteinExistence type="inferred from homology"/>
<keyword evidence="4" id="KW-0833">Ubl conjugation pathway</keyword>
<keyword evidence="7" id="KW-1185">Reference proteome</keyword>
<dbReference type="VEuPathDB" id="MicrosporidiaDB:NBO_1322gi001"/>
<dbReference type="InterPro" id="IPR012675">
    <property type="entry name" value="Beta-grasp_dom_sf"/>
</dbReference>
<evidence type="ECO:0000256" key="4">
    <source>
        <dbReference type="ARBA" id="ARBA00022786"/>
    </source>
</evidence>
<accession>R0LZR2</accession>
<dbReference type="OrthoDB" id="10248987at2759"/>